<dbReference type="GO" id="GO:0005886">
    <property type="term" value="C:plasma membrane"/>
    <property type="evidence" value="ECO:0007669"/>
    <property type="project" value="TreeGrafter"/>
</dbReference>
<reference evidence="2 3" key="1">
    <citation type="submission" date="2014-06" db="EMBL/GenBank/DDBJ databases">
        <title>Evolutionary Origins and Diversification of the Mycorrhizal Mutualists.</title>
        <authorList>
            <consortium name="DOE Joint Genome Institute"/>
            <consortium name="Mycorrhizal Genomics Consortium"/>
            <person name="Kohler A."/>
            <person name="Kuo A."/>
            <person name="Nagy L.G."/>
            <person name="Floudas D."/>
            <person name="Copeland A."/>
            <person name="Barry K.W."/>
            <person name="Cichocki N."/>
            <person name="Veneault-Fourrey C."/>
            <person name="LaButti K."/>
            <person name="Lindquist E.A."/>
            <person name="Lipzen A."/>
            <person name="Lundell T."/>
            <person name="Morin E."/>
            <person name="Murat C."/>
            <person name="Riley R."/>
            <person name="Ohm R."/>
            <person name="Sun H."/>
            <person name="Tunlid A."/>
            <person name="Henrissat B."/>
            <person name="Grigoriev I.V."/>
            <person name="Hibbett D.S."/>
            <person name="Martin F."/>
        </authorList>
    </citation>
    <scope>NUCLEOTIDE SEQUENCE [LARGE SCALE GENOMIC DNA]</scope>
    <source>
        <strain evidence="2 3">SS14</strain>
    </source>
</reference>
<dbReference type="PANTHER" id="PTHR11686:SF62">
    <property type="entry name" value="GLUTATHIONE HYDROLASE"/>
    <property type="match status" value="1"/>
</dbReference>
<dbReference type="AlphaFoldDB" id="A0A0C9UPA8"/>
<protein>
    <recommendedName>
        <fullName evidence="4">Gamma-glutamyltransferase</fullName>
    </recommendedName>
</protein>
<dbReference type="PANTHER" id="PTHR11686">
    <property type="entry name" value="GAMMA GLUTAMYL TRANSPEPTIDASE"/>
    <property type="match status" value="1"/>
</dbReference>
<keyword evidence="3" id="KW-1185">Reference proteome</keyword>
<dbReference type="Proteomes" id="UP000054279">
    <property type="component" value="Unassembled WGS sequence"/>
</dbReference>
<sequence>MSRIIIFVFALLPLSLAASTTAITNHGAVVTEVAECSDIGVQILKQGGSAADAIIASAFCVGTISAYHSGIGGGGFMLQNP</sequence>
<dbReference type="InterPro" id="IPR000101">
    <property type="entry name" value="GGT_peptidase"/>
</dbReference>
<dbReference type="Pfam" id="PF01019">
    <property type="entry name" value="G_glu_transpept"/>
    <property type="match status" value="1"/>
</dbReference>
<feature type="signal peptide" evidence="1">
    <location>
        <begin position="1"/>
        <end position="17"/>
    </location>
</feature>
<evidence type="ECO:0008006" key="4">
    <source>
        <dbReference type="Google" id="ProtNLM"/>
    </source>
</evidence>
<evidence type="ECO:0000313" key="2">
    <source>
        <dbReference type="EMBL" id="KIJ27281.1"/>
    </source>
</evidence>
<evidence type="ECO:0000256" key="1">
    <source>
        <dbReference type="SAM" id="SignalP"/>
    </source>
</evidence>
<proteinExistence type="predicted"/>
<dbReference type="HOGENOM" id="CLU_2575384_0_0_1"/>
<feature type="chain" id="PRO_5002204913" description="Gamma-glutamyltransferase" evidence="1">
    <location>
        <begin position="18"/>
        <end position="81"/>
    </location>
</feature>
<organism evidence="2 3">
    <name type="scientific">Sphaerobolus stellatus (strain SS14)</name>
    <dbReference type="NCBI Taxonomy" id="990650"/>
    <lineage>
        <taxon>Eukaryota</taxon>
        <taxon>Fungi</taxon>
        <taxon>Dikarya</taxon>
        <taxon>Basidiomycota</taxon>
        <taxon>Agaricomycotina</taxon>
        <taxon>Agaricomycetes</taxon>
        <taxon>Phallomycetidae</taxon>
        <taxon>Geastrales</taxon>
        <taxon>Sphaerobolaceae</taxon>
        <taxon>Sphaerobolus</taxon>
    </lineage>
</organism>
<accession>A0A0C9UPA8</accession>
<dbReference type="SUPFAM" id="SSF56235">
    <property type="entry name" value="N-terminal nucleophile aminohydrolases (Ntn hydrolases)"/>
    <property type="match status" value="1"/>
</dbReference>
<evidence type="ECO:0000313" key="3">
    <source>
        <dbReference type="Proteomes" id="UP000054279"/>
    </source>
</evidence>
<gene>
    <name evidence="2" type="ORF">M422DRAFT_271531</name>
</gene>
<name>A0A0C9UPA8_SPHS4</name>
<dbReference type="InterPro" id="IPR029055">
    <property type="entry name" value="Ntn_hydrolases_N"/>
</dbReference>
<dbReference type="GO" id="GO:0006751">
    <property type="term" value="P:glutathione catabolic process"/>
    <property type="evidence" value="ECO:0007669"/>
    <property type="project" value="InterPro"/>
</dbReference>
<keyword evidence="1" id="KW-0732">Signal</keyword>
<dbReference type="GO" id="GO:0036374">
    <property type="term" value="F:glutathione hydrolase activity"/>
    <property type="evidence" value="ECO:0007669"/>
    <property type="project" value="InterPro"/>
</dbReference>
<dbReference type="EMBL" id="KN837340">
    <property type="protein sequence ID" value="KIJ27281.1"/>
    <property type="molecule type" value="Genomic_DNA"/>
</dbReference>